<evidence type="ECO:0000313" key="1">
    <source>
        <dbReference type="EMBL" id="NIR76538.1"/>
    </source>
</evidence>
<reference evidence="1 2" key="1">
    <citation type="submission" date="2020-01" db="EMBL/GenBank/DDBJ databases">
        <title>Genomes assembled from Gulf of Kutch pelagic sediment metagenomes.</title>
        <authorList>
            <person name="Chandrashekar M."/>
            <person name="Mahajan M.S."/>
            <person name="Dave K.J."/>
            <person name="Vatsa P."/>
            <person name="Nathani N.M."/>
        </authorList>
    </citation>
    <scope>NUCLEOTIDE SEQUENCE [LARGE SCALE GENOMIC DNA]</scope>
    <source>
        <strain evidence="1">KS3-K002</strain>
    </source>
</reference>
<organism evidence="1 2">
    <name type="scientific">Candidatus Kutchimonas denitrificans</name>
    <dbReference type="NCBI Taxonomy" id="3056748"/>
    <lineage>
        <taxon>Bacteria</taxon>
        <taxon>Pseudomonadati</taxon>
        <taxon>Gemmatimonadota</taxon>
        <taxon>Gemmatimonadia</taxon>
        <taxon>Candidatus Palauibacterales</taxon>
        <taxon>Candidatus Palauibacteraceae</taxon>
        <taxon>Candidatus Kutchimonas</taxon>
    </lineage>
</organism>
<accession>A0AAE4ZAD1</accession>
<proteinExistence type="predicted"/>
<dbReference type="EMBL" id="JAACAK010000130">
    <property type="protein sequence ID" value="NIR76538.1"/>
    <property type="molecule type" value="Genomic_DNA"/>
</dbReference>
<gene>
    <name evidence="1" type="ORF">GWO12_15770</name>
</gene>
<dbReference type="Proteomes" id="UP000702544">
    <property type="component" value="Unassembled WGS sequence"/>
</dbReference>
<evidence type="ECO:0000313" key="2">
    <source>
        <dbReference type="Proteomes" id="UP000702544"/>
    </source>
</evidence>
<dbReference type="AlphaFoldDB" id="A0AAE4ZAD1"/>
<name>A0AAE4ZAD1_9BACT</name>
<comment type="caution">
    <text evidence="1">The sequence shown here is derived from an EMBL/GenBank/DDBJ whole genome shotgun (WGS) entry which is preliminary data.</text>
</comment>
<protein>
    <submittedName>
        <fullName evidence="1">Uncharacterized protein</fullName>
    </submittedName>
</protein>
<sequence>MEIKLKGWSAVAALVVIGAVLGGKLLMERSTLETEAMEQLKLTLQGEYGSYLLHDVDADRLTNEEMEAKAAELLELQDIRFTSIKARGRGDDVRVRVEVEVAGGDPPDGERVRYYKLSHSTLTGWRVRREITALSYYLKLF</sequence>